<comment type="caution">
    <text evidence="1">The sequence shown here is derived from an EMBL/GenBank/DDBJ whole genome shotgun (WGS) entry which is preliminary data.</text>
</comment>
<evidence type="ECO:0000313" key="2">
    <source>
        <dbReference type="Proteomes" id="UP001172386"/>
    </source>
</evidence>
<protein>
    <submittedName>
        <fullName evidence="1">Uncharacterized protein</fullName>
    </submittedName>
</protein>
<evidence type="ECO:0000313" key="1">
    <source>
        <dbReference type="EMBL" id="KAJ9650760.1"/>
    </source>
</evidence>
<gene>
    <name evidence="1" type="ORF">H2198_009936</name>
</gene>
<accession>A0ACC2ZSY4</accession>
<organism evidence="1 2">
    <name type="scientific">Neophaeococcomyces mojaviensis</name>
    <dbReference type="NCBI Taxonomy" id="3383035"/>
    <lineage>
        <taxon>Eukaryota</taxon>
        <taxon>Fungi</taxon>
        <taxon>Dikarya</taxon>
        <taxon>Ascomycota</taxon>
        <taxon>Pezizomycotina</taxon>
        <taxon>Eurotiomycetes</taxon>
        <taxon>Chaetothyriomycetidae</taxon>
        <taxon>Chaetothyriales</taxon>
        <taxon>Chaetothyriales incertae sedis</taxon>
        <taxon>Neophaeococcomyces</taxon>
    </lineage>
</organism>
<reference evidence="1" key="1">
    <citation type="submission" date="2022-10" db="EMBL/GenBank/DDBJ databases">
        <title>Culturing micro-colonial fungi from biological soil crusts in the Mojave desert and describing Neophaeococcomyces mojavensis, and introducing the new genera and species Taxawa tesnikishii.</title>
        <authorList>
            <person name="Kurbessoian T."/>
            <person name="Stajich J.E."/>
        </authorList>
    </citation>
    <scope>NUCLEOTIDE SEQUENCE</scope>
    <source>
        <strain evidence="1">JES_112</strain>
    </source>
</reference>
<sequence length="839" mass="92032">MSPFLTEPSDLDVERIISQLTLDEKVSLTAGKDFWHTVPIPRLGIPSIRLSDGPNGVRGTRFFDSVPAACLPCGTAIGATFDTNLALRIGHMLGNEAKAKGAHVILGPTVNIQRSPLGGRGFESFSEDPLLSGVIAGHYCKGIQQKNIAATLKHFVCNDMEDERMAVNIVVTERALREIYLLPFMIAIKLAQPRAIMTSYSQVNGTHVSENHHLLQTILRDEWKWDGLVMSDWFGTYSTTGAIQAGLDLEMPGPSQWRGSALSHAVTANKVKKSLDQRVRNVLNLVNYTRSSGVPENAEEHETNIEEHRSLLREVASQSIVLLKNSVLPLKKTKVAVIGPNSKIATYCGGGSASLRPYYTVTPFEGLASQAQVEFSQGTYGHQLLPQLGSRLHTLGGQRGFQWRVYNEAPQAASRRVLETRVLTDSDVFFLDYSHPELAPIWFSDAEGVFVPEESGTYDFGLAVQGTGKLYVDGTLLVSNVEDQKPGASFLGSGTVEETGTMELVAGREYRILVQWGCAKTSKLKVPGVVDFGHGGFRFSACKKLPDQAMMEAIALARSAEQVVLFAGLSGEWESEGQDRKTMDLPPHTDELISKVLDANPNAVIAIQSGTPVAMPWIDKANTVIHAWYGGNETGNAIADVIFGEVNPVSKPKCVWMKLTFQSGKLPLTIPRKLKQNPAYLNFKSEAGRCLYGEDVYVGYRYYEKVEVEPLFPFGHGLSYTSFELSDVDIGESVRVKIKNTGDVAGAEVIQVYVAPVAPPIERPEKELKGFTKVFLKAGEEKFAEVELDIMRATSYWDEYSGQWCSQAGQYRVLVGTSSAGKFVEGSLEVDLTTYWTGL</sequence>
<name>A0ACC2ZSY4_9EURO</name>
<dbReference type="Proteomes" id="UP001172386">
    <property type="component" value="Unassembled WGS sequence"/>
</dbReference>
<keyword evidence="2" id="KW-1185">Reference proteome</keyword>
<proteinExistence type="predicted"/>
<dbReference type="EMBL" id="JAPDRQ010000311">
    <property type="protein sequence ID" value="KAJ9650760.1"/>
    <property type="molecule type" value="Genomic_DNA"/>
</dbReference>